<dbReference type="SUPFAM" id="SSF52317">
    <property type="entry name" value="Class I glutamine amidotransferase-like"/>
    <property type="match status" value="1"/>
</dbReference>
<accession>A0ABW7AT00</accession>
<comment type="caution">
    <text evidence="3">The sequence shown here is derived from an EMBL/GenBank/DDBJ whole genome shotgun (WGS) entry which is preliminary data.</text>
</comment>
<reference evidence="3 4" key="1">
    <citation type="submission" date="2024-10" db="EMBL/GenBank/DDBJ databases">
        <authorList>
            <person name="Topkara A.R."/>
            <person name="Saygin H."/>
        </authorList>
    </citation>
    <scope>NUCLEOTIDE SEQUENCE [LARGE SCALE GENOMIC DNA]</scope>
    <source>
        <strain evidence="3 4">M3C6</strain>
    </source>
</reference>
<dbReference type="Gene3D" id="2.60.40.1180">
    <property type="entry name" value="Golgi alpha-mannosidase II"/>
    <property type="match status" value="1"/>
</dbReference>
<dbReference type="EMBL" id="JBICRM010000051">
    <property type="protein sequence ID" value="MFG1710552.1"/>
    <property type="molecule type" value="Genomic_DNA"/>
</dbReference>
<feature type="domain" description="Beta-galactosidase C-terminal" evidence="2">
    <location>
        <begin position="112"/>
        <end position="151"/>
    </location>
</feature>
<evidence type="ECO:0000259" key="2">
    <source>
        <dbReference type="Pfam" id="PF08533"/>
    </source>
</evidence>
<protein>
    <submittedName>
        <fullName evidence="3">Beta-galactosidase trimerization domain-containing protein</fullName>
    </submittedName>
</protein>
<evidence type="ECO:0000313" key="4">
    <source>
        <dbReference type="Proteomes" id="UP001603978"/>
    </source>
</evidence>
<dbReference type="InterPro" id="IPR003476">
    <property type="entry name" value="Glyco_hydro_42"/>
</dbReference>
<organism evidence="3 4">
    <name type="scientific">Nonomuraea marmarensis</name>
    <dbReference type="NCBI Taxonomy" id="3351344"/>
    <lineage>
        <taxon>Bacteria</taxon>
        <taxon>Bacillati</taxon>
        <taxon>Actinomycetota</taxon>
        <taxon>Actinomycetes</taxon>
        <taxon>Streptosporangiales</taxon>
        <taxon>Streptosporangiaceae</taxon>
        <taxon>Nonomuraea</taxon>
    </lineage>
</organism>
<evidence type="ECO:0000313" key="3">
    <source>
        <dbReference type="EMBL" id="MFG1710552.1"/>
    </source>
</evidence>
<proteinExistence type="predicted"/>
<dbReference type="InterPro" id="IPR013780">
    <property type="entry name" value="Glyco_hydro_b"/>
</dbReference>
<dbReference type="Proteomes" id="UP001603978">
    <property type="component" value="Unassembled WGS sequence"/>
</dbReference>
<dbReference type="Gene3D" id="3.40.50.880">
    <property type="match status" value="1"/>
</dbReference>
<keyword evidence="4" id="KW-1185">Reference proteome</keyword>
<dbReference type="Pfam" id="PF08532">
    <property type="entry name" value="Glyco_hydro_42M"/>
    <property type="match status" value="1"/>
</dbReference>
<dbReference type="PANTHER" id="PTHR36447">
    <property type="entry name" value="BETA-GALACTOSIDASE GANA"/>
    <property type="match status" value="1"/>
</dbReference>
<feature type="domain" description="Beta-galactosidase trimerisation" evidence="1">
    <location>
        <begin position="4"/>
        <end position="103"/>
    </location>
</feature>
<dbReference type="RefSeq" id="WP_393176440.1">
    <property type="nucleotide sequence ID" value="NZ_JBICRM010000051.1"/>
</dbReference>
<dbReference type="InterPro" id="IPR029062">
    <property type="entry name" value="Class_I_gatase-like"/>
</dbReference>
<dbReference type="InterPro" id="IPR013739">
    <property type="entry name" value="Beta_galactosidase_C"/>
</dbReference>
<dbReference type="InterPro" id="IPR013738">
    <property type="entry name" value="Beta_galactosidase_Trimer"/>
</dbReference>
<dbReference type="Pfam" id="PF08533">
    <property type="entry name" value="Glyco_hydro_42C"/>
    <property type="match status" value="1"/>
</dbReference>
<dbReference type="PANTHER" id="PTHR36447:SF1">
    <property type="entry name" value="BETA-GALACTOSIDASE GANA"/>
    <property type="match status" value="1"/>
</dbReference>
<evidence type="ECO:0000259" key="1">
    <source>
        <dbReference type="Pfam" id="PF08532"/>
    </source>
</evidence>
<sequence>MRHRRGRVRLGGYPGAWRDLLGVTVEEFFPLDGPIRLASGATGSVWSEVAHATGAKVLDAYATGEPAWTRNEWGKGAAHYLTTRLDDTALAEVLATVCAESNVEPAAQAAPGVEVVRRSHPDGRAYLFAINHTEEDADVTTPGGETITIRAGDARIIPA</sequence>
<name>A0ABW7AT00_9ACTN</name>
<gene>
    <name evidence="3" type="ORF">ACFLIM_46035</name>
</gene>